<dbReference type="Proteomes" id="UP000001307">
    <property type="component" value="Unassembled WGS sequence"/>
</dbReference>
<dbReference type="PANTHER" id="PTHR15711">
    <property type="entry name" value="RAP GTPASE-ACTIVATING PROTEIN"/>
    <property type="match status" value="1"/>
</dbReference>
<dbReference type="InParanoid" id="E4WWB7"/>
<feature type="domain" description="Rap-GAP" evidence="3">
    <location>
        <begin position="245"/>
        <end position="458"/>
    </location>
</feature>
<dbReference type="AlphaFoldDB" id="E4WWB7"/>
<feature type="region of interest" description="Disordered" evidence="2">
    <location>
        <begin position="851"/>
        <end position="872"/>
    </location>
</feature>
<dbReference type="FunFam" id="3.40.50.11210:FF:000001">
    <property type="entry name" value="Ral GTPase-activating protein subunit alpha-1 isoform 1"/>
    <property type="match status" value="1"/>
</dbReference>
<keyword evidence="5" id="KW-1185">Reference proteome</keyword>
<feature type="compositionally biased region" description="Low complexity" evidence="2">
    <location>
        <begin position="585"/>
        <end position="597"/>
    </location>
</feature>
<dbReference type="InterPro" id="IPR050989">
    <property type="entry name" value="Rap1_Ran_GAP"/>
</dbReference>
<dbReference type="GO" id="GO:0051056">
    <property type="term" value="P:regulation of small GTPase mediated signal transduction"/>
    <property type="evidence" value="ECO:0007669"/>
    <property type="project" value="InterPro"/>
</dbReference>
<dbReference type="EMBL" id="FN653017">
    <property type="protein sequence ID" value="CBY21421.1"/>
    <property type="molecule type" value="Genomic_DNA"/>
</dbReference>
<feature type="compositionally biased region" description="Basic and acidic residues" evidence="2">
    <location>
        <begin position="49"/>
        <end position="58"/>
    </location>
</feature>
<sequence length="872" mass="98117">MLCHSRGPKFPRFRKKNKPESTEKSISSDDSARDSGISYDEMSPTSNDVSEKISEPDKPLLATKYTQRDKSLRLNHGGWDRNEKAEKEFSEPVYPSINEVLRLGGPYPQTIRSSFNDFWFKGFHDQSPFSWVGDKLLEAVSNQEPPKLEEECEEITYRKHFIGKEHLNFFGRDEEYGPIILSVKVEEEEYRVIIRCRDGNFERKFKLQNDSSGPLEWAKSVVPMLTAKECRFNPVLCINAWQRIVTFDEHANKKKNHKFAVFLQKFGQTTEDELLSNSSGNASFQEFISFLGEETALKDHNGFRGGLTPVTDGDKTVFTKFDNREIMFHVSTLLPTDPDDKQQVAKKRHLGNDVVAVVFQERNTPFCPSLMQTKVTHCYIVVQPMDVEGPTQYKISVCCRKDVPDFGPKLPDPPVFKSGAMFRKYLLCKLINAENACYSSCEFNMLRRRNRFVQISSILRDNLADSKLQFTFVLTEEKEAFVYKCTVIELMIFFRSDLIETLYNELSAASDGMTTKRSPTRPLHTNKSFFHAIQQNNQMRRLSSHSSENSSESMLIREQNRKIIRRSGIRRDLAQKYNLQKMNDSGISSRESSSENESPAEEISDAITDRDMDSIKSEMLSFDYNEKTSLKSFSPSLGTLSMQINSIKIGGSSDDSGQDSEEIFIDDLVTSVTNATTLTTFSSADLKPNRAPLPKFSSSLPKSESSQLTTVSNFALPAVTVTSSPISKTAVNFPSVPKTLAPFKSTAPAKTTDSACANFSVQKTGRVNSTAVTSTTVKQLPSPITKSTQSPSTVTVVDKSQLPITVNSTVINTKPIISSSVNYDYGYEPSYYYENEVSVISEISSVASVPEPTSADRKLPPGAVPMPHMQQW</sequence>
<dbReference type="PROSITE" id="PS50085">
    <property type="entry name" value="RAPGAP"/>
    <property type="match status" value="1"/>
</dbReference>
<dbReference type="Pfam" id="PF21022">
    <property type="entry name" value="Rap-GAP_dimer"/>
    <property type="match status" value="1"/>
</dbReference>
<feature type="region of interest" description="Disordered" evidence="2">
    <location>
        <begin position="580"/>
        <end position="610"/>
    </location>
</feature>
<evidence type="ECO:0000259" key="3">
    <source>
        <dbReference type="PROSITE" id="PS50085"/>
    </source>
</evidence>
<dbReference type="OrthoDB" id="2499658at2759"/>
<proteinExistence type="predicted"/>
<evidence type="ECO:0000313" key="5">
    <source>
        <dbReference type="Proteomes" id="UP000001307"/>
    </source>
</evidence>
<dbReference type="Pfam" id="PF02145">
    <property type="entry name" value="Rap_GAP"/>
    <property type="match status" value="1"/>
</dbReference>
<evidence type="ECO:0000313" key="4">
    <source>
        <dbReference type="EMBL" id="CBY21421.1"/>
    </source>
</evidence>
<dbReference type="InterPro" id="IPR000331">
    <property type="entry name" value="Rap/Ran_GAP_dom"/>
</dbReference>
<dbReference type="GO" id="GO:0005737">
    <property type="term" value="C:cytoplasm"/>
    <property type="evidence" value="ECO:0007669"/>
    <property type="project" value="TreeGrafter"/>
</dbReference>
<dbReference type="PANTHER" id="PTHR15711:SF32">
    <property type="entry name" value="RAP GTPASE ACTIVATING PROTEIN 1, ISOFORM H"/>
    <property type="match status" value="1"/>
</dbReference>
<evidence type="ECO:0000256" key="2">
    <source>
        <dbReference type="SAM" id="MobiDB-lite"/>
    </source>
</evidence>
<dbReference type="GO" id="GO:0005096">
    <property type="term" value="F:GTPase activator activity"/>
    <property type="evidence" value="ECO:0007669"/>
    <property type="project" value="UniProtKB-KW"/>
</dbReference>
<organism evidence="4">
    <name type="scientific">Oikopleura dioica</name>
    <name type="common">Tunicate</name>
    <dbReference type="NCBI Taxonomy" id="34765"/>
    <lineage>
        <taxon>Eukaryota</taxon>
        <taxon>Metazoa</taxon>
        <taxon>Chordata</taxon>
        <taxon>Tunicata</taxon>
        <taxon>Appendicularia</taxon>
        <taxon>Copelata</taxon>
        <taxon>Oikopleuridae</taxon>
        <taxon>Oikopleura</taxon>
    </lineage>
</organism>
<feature type="compositionally biased region" description="Basic and acidic residues" evidence="2">
    <location>
        <begin position="18"/>
        <end position="33"/>
    </location>
</feature>
<accession>E4WWB7</accession>
<protein>
    <recommendedName>
        <fullName evidence="3">Rap-GAP domain-containing protein</fullName>
    </recommendedName>
</protein>
<feature type="compositionally biased region" description="Basic residues" evidence="2">
    <location>
        <begin position="1"/>
        <end position="17"/>
    </location>
</feature>
<dbReference type="SUPFAM" id="SSF111347">
    <property type="entry name" value="Rap/Ran-GAP"/>
    <property type="match status" value="1"/>
</dbReference>
<keyword evidence="1" id="KW-0343">GTPase activation</keyword>
<reference evidence="4" key="1">
    <citation type="journal article" date="2010" name="Science">
        <title>Plasticity of animal genome architecture unmasked by rapid evolution of a pelagic tunicate.</title>
        <authorList>
            <person name="Denoeud F."/>
            <person name="Henriet S."/>
            <person name="Mungpakdee S."/>
            <person name="Aury J.M."/>
            <person name="Da Silva C."/>
            <person name="Brinkmann H."/>
            <person name="Mikhaleva J."/>
            <person name="Olsen L.C."/>
            <person name="Jubin C."/>
            <person name="Canestro C."/>
            <person name="Bouquet J.M."/>
            <person name="Danks G."/>
            <person name="Poulain J."/>
            <person name="Campsteijn C."/>
            <person name="Adamski M."/>
            <person name="Cross I."/>
            <person name="Yadetie F."/>
            <person name="Muffato M."/>
            <person name="Louis A."/>
            <person name="Butcher S."/>
            <person name="Tsagkogeorga G."/>
            <person name="Konrad A."/>
            <person name="Singh S."/>
            <person name="Jensen M.F."/>
            <person name="Cong E.H."/>
            <person name="Eikeseth-Otteraa H."/>
            <person name="Noel B."/>
            <person name="Anthouard V."/>
            <person name="Porcel B.M."/>
            <person name="Kachouri-Lafond R."/>
            <person name="Nishino A."/>
            <person name="Ugolini M."/>
            <person name="Chourrout P."/>
            <person name="Nishida H."/>
            <person name="Aasland R."/>
            <person name="Huzurbazar S."/>
            <person name="Westhof E."/>
            <person name="Delsuc F."/>
            <person name="Lehrach H."/>
            <person name="Reinhardt R."/>
            <person name="Weissenbach J."/>
            <person name="Roy S.W."/>
            <person name="Artiguenave F."/>
            <person name="Postlethwait J.H."/>
            <person name="Manak J.R."/>
            <person name="Thompson E.M."/>
            <person name="Jaillon O."/>
            <person name="Du Pasquier L."/>
            <person name="Boudinot P."/>
            <person name="Liberles D.A."/>
            <person name="Volff J.N."/>
            <person name="Philippe H."/>
            <person name="Lenhard B."/>
            <person name="Roest Crollius H."/>
            <person name="Wincker P."/>
            <person name="Chourrout D."/>
        </authorList>
    </citation>
    <scope>NUCLEOTIDE SEQUENCE [LARGE SCALE GENOMIC DNA]</scope>
</reference>
<dbReference type="InterPro" id="IPR035974">
    <property type="entry name" value="Rap/Ran-GAP_sf"/>
</dbReference>
<dbReference type="Gene3D" id="3.40.50.11210">
    <property type="entry name" value="Rap/Ran-GAP"/>
    <property type="match status" value="1"/>
</dbReference>
<gene>
    <name evidence="4" type="ORF">GSOID_T00009188001</name>
</gene>
<name>E4WWB7_OIKDI</name>
<evidence type="ECO:0000256" key="1">
    <source>
        <dbReference type="ARBA" id="ARBA00022468"/>
    </source>
</evidence>
<dbReference type="Gene3D" id="6.10.140.210">
    <property type="match status" value="1"/>
</dbReference>
<feature type="region of interest" description="Disordered" evidence="2">
    <location>
        <begin position="1"/>
        <end position="60"/>
    </location>
</feature>